<reference evidence="2" key="2">
    <citation type="submission" date="2020-11" db="EMBL/GenBank/DDBJ databases">
        <authorList>
            <person name="McCartney M.A."/>
            <person name="Auch B."/>
            <person name="Kono T."/>
            <person name="Mallez S."/>
            <person name="Becker A."/>
            <person name="Gohl D.M."/>
            <person name="Silverstein K.A.T."/>
            <person name="Koren S."/>
            <person name="Bechman K.B."/>
            <person name="Herman A."/>
            <person name="Abrahante J.E."/>
            <person name="Garbe J."/>
        </authorList>
    </citation>
    <scope>NUCLEOTIDE SEQUENCE</scope>
    <source>
        <strain evidence="2">Duluth1</strain>
        <tissue evidence="2">Whole animal</tissue>
    </source>
</reference>
<evidence type="ECO:0000259" key="1">
    <source>
        <dbReference type="PROSITE" id="PS50871"/>
    </source>
</evidence>
<dbReference type="InterPro" id="IPR008983">
    <property type="entry name" value="Tumour_necrosis_fac-like_dom"/>
</dbReference>
<gene>
    <name evidence="2" type="ORF">DPMN_017611</name>
</gene>
<dbReference type="EMBL" id="JAIWYP010000001">
    <property type="protein sequence ID" value="KAH3893464.1"/>
    <property type="molecule type" value="Genomic_DNA"/>
</dbReference>
<dbReference type="AlphaFoldDB" id="A0A9D4NH16"/>
<comment type="caution">
    <text evidence="2">The sequence shown here is derived from an EMBL/GenBank/DDBJ whole genome shotgun (WGS) entry which is preliminary data.</text>
</comment>
<evidence type="ECO:0000313" key="2">
    <source>
        <dbReference type="EMBL" id="KAH3893464.1"/>
    </source>
</evidence>
<organism evidence="2 3">
    <name type="scientific">Dreissena polymorpha</name>
    <name type="common">Zebra mussel</name>
    <name type="synonym">Mytilus polymorpha</name>
    <dbReference type="NCBI Taxonomy" id="45954"/>
    <lineage>
        <taxon>Eukaryota</taxon>
        <taxon>Metazoa</taxon>
        <taxon>Spiralia</taxon>
        <taxon>Lophotrochozoa</taxon>
        <taxon>Mollusca</taxon>
        <taxon>Bivalvia</taxon>
        <taxon>Autobranchia</taxon>
        <taxon>Heteroconchia</taxon>
        <taxon>Euheterodonta</taxon>
        <taxon>Imparidentia</taxon>
        <taxon>Neoheterodontei</taxon>
        <taxon>Myida</taxon>
        <taxon>Dreissenoidea</taxon>
        <taxon>Dreissenidae</taxon>
        <taxon>Dreissena</taxon>
    </lineage>
</organism>
<feature type="domain" description="C1q" evidence="1">
    <location>
        <begin position="1"/>
        <end position="73"/>
    </location>
</feature>
<dbReference type="SUPFAM" id="SSF49842">
    <property type="entry name" value="TNF-like"/>
    <property type="match status" value="1"/>
</dbReference>
<dbReference type="Proteomes" id="UP000828390">
    <property type="component" value="Unassembled WGS sequence"/>
</dbReference>
<reference evidence="2" key="1">
    <citation type="journal article" date="2019" name="bioRxiv">
        <title>The Genome of the Zebra Mussel, Dreissena polymorpha: A Resource for Invasive Species Research.</title>
        <authorList>
            <person name="McCartney M.A."/>
            <person name="Auch B."/>
            <person name="Kono T."/>
            <person name="Mallez S."/>
            <person name="Zhang Y."/>
            <person name="Obille A."/>
            <person name="Becker A."/>
            <person name="Abrahante J.E."/>
            <person name="Garbe J."/>
            <person name="Badalamenti J.P."/>
            <person name="Herman A."/>
            <person name="Mangelson H."/>
            <person name="Liachko I."/>
            <person name="Sullivan S."/>
            <person name="Sone E.D."/>
            <person name="Koren S."/>
            <person name="Silverstein K.A.T."/>
            <person name="Beckman K.B."/>
            <person name="Gohl D.M."/>
        </authorList>
    </citation>
    <scope>NUCLEOTIDE SEQUENCE</scope>
    <source>
        <strain evidence="2">Duluth1</strain>
        <tissue evidence="2">Whole animal</tissue>
    </source>
</reference>
<evidence type="ECO:0000313" key="3">
    <source>
        <dbReference type="Proteomes" id="UP000828390"/>
    </source>
</evidence>
<accession>A0A9D4NH16</accession>
<dbReference type="InterPro" id="IPR001073">
    <property type="entry name" value="C1q_dom"/>
</dbReference>
<dbReference type="PROSITE" id="PS50871">
    <property type="entry name" value="C1Q"/>
    <property type="match status" value="1"/>
</dbReference>
<protein>
    <recommendedName>
        <fullName evidence="1">C1q domain-containing protein</fullName>
    </recommendedName>
</protein>
<dbReference type="Gene3D" id="2.60.120.40">
    <property type="match status" value="1"/>
</dbReference>
<keyword evidence="3" id="KW-1185">Reference proteome</keyword>
<name>A0A9D4NH16_DREPO</name>
<sequence length="73" mass="8083">MWIQVELVKNGKVIGRVKVGDYGYWAIGTNIINTHLDAGDDVWVQHSTNQGSNMIMSRNGGYTMFTGHLVTAD</sequence>
<proteinExistence type="predicted"/>